<feature type="non-terminal residue" evidence="1">
    <location>
        <position position="55"/>
    </location>
</feature>
<sequence>IELRWTGCVSESIPTAVHRLLQGLAVPPTVTQWHHWDPNTEHGRQVAEEEFAAVL</sequence>
<dbReference type="RefSeq" id="XP_002782822.1">
    <property type="nucleotide sequence ID" value="XM_002782776.1"/>
</dbReference>
<dbReference type="AlphaFoldDB" id="C5KLM4"/>
<organism evidence="2">
    <name type="scientific">Perkinsus marinus (strain ATCC 50983 / TXsc)</name>
    <dbReference type="NCBI Taxonomy" id="423536"/>
    <lineage>
        <taxon>Eukaryota</taxon>
        <taxon>Sar</taxon>
        <taxon>Alveolata</taxon>
        <taxon>Perkinsozoa</taxon>
        <taxon>Perkinsea</taxon>
        <taxon>Perkinsida</taxon>
        <taxon>Perkinsidae</taxon>
        <taxon>Perkinsus</taxon>
    </lineage>
</organism>
<keyword evidence="2" id="KW-1185">Reference proteome</keyword>
<name>C5KLM4_PERM5</name>
<accession>C5KLM4</accession>
<proteinExistence type="predicted"/>
<gene>
    <name evidence="1" type="ORF">Pmar_PMAR002782</name>
</gene>
<protein>
    <submittedName>
        <fullName evidence="1">Uncharacterized protein</fullName>
    </submittedName>
</protein>
<dbReference type="GeneID" id="9045482"/>
<dbReference type="InParanoid" id="C5KLM4"/>
<reference evidence="1 2" key="1">
    <citation type="submission" date="2008-07" db="EMBL/GenBank/DDBJ databases">
        <authorList>
            <person name="El-Sayed N."/>
            <person name="Caler E."/>
            <person name="Inman J."/>
            <person name="Amedeo P."/>
            <person name="Hass B."/>
            <person name="Wortman J."/>
        </authorList>
    </citation>
    <scope>NUCLEOTIDE SEQUENCE [LARGE SCALE GENOMIC DNA]</scope>
    <source>
        <strain evidence="2">ATCC 50983 / TXsc</strain>
    </source>
</reference>
<evidence type="ECO:0000313" key="1">
    <source>
        <dbReference type="EMBL" id="EER14618.1"/>
    </source>
</evidence>
<feature type="non-terminal residue" evidence="1">
    <location>
        <position position="1"/>
    </location>
</feature>
<dbReference type="EMBL" id="GG674052">
    <property type="protein sequence ID" value="EER14618.1"/>
    <property type="molecule type" value="Genomic_DNA"/>
</dbReference>
<dbReference type="Proteomes" id="UP000007800">
    <property type="component" value="Unassembled WGS sequence"/>
</dbReference>
<evidence type="ECO:0000313" key="2">
    <source>
        <dbReference type="Proteomes" id="UP000007800"/>
    </source>
</evidence>